<feature type="compositionally biased region" description="Basic residues" evidence="5">
    <location>
        <begin position="629"/>
        <end position="643"/>
    </location>
</feature>
<dbReference type="AlphaFoldDB" id="A0A1Y1UB82"/>
<dbReference type="GO" id="GO:0005730">
    <property type="term" value="C:nucleolus"/>
    <property type="evidence" value="ECO:0007669"/>
    <property type="project" value="UniProtKB-SubCell"/>
</dbReference>
<feature type="compositionally biased region" description="Basic and acidic residues" evidence="5">
    <location>
        <begin position="288"/>
        <end position="303"/>
    </location>
</feature>
<feature type="region of interest" description="Disordered" evidence="5">
    <location>
        <begin position="394"/>
        <end position="514"/>
    </location>
</feature>
<feature type="region of interest" description="Disordered" evidence="5">
    <location>
        <begin position="159"/>
        <end position="196"/>
    </location>
</feature>
<evidence type="ECO:0000259" key="6">
    <source>
        <dbReference type="PROSITE" id="PS50102"/>
    </source>
</evidence>
<reference evidence="7 8" key="1">
    <citation type="submission" date="2017-03" db="EMBL/GenBank/DDBJ databases">
        <title>Widespread Adenine N6-methylation of Active Genes in Fungi.</title>
        <authorList>
            <consortium name="DOE Joint Genome Institute"/>
            <person name="Mondo S.J."/>
            <person name="Dannebaum R.O."/>
            <person name="Kuo R.C."/>
            <person name="Louie K.B."/>
            <person name="Bewick A.J."/>
            <person name="Labutti K."/>
            <person name="Haridas S."/>
            <person name="Kuo A."/>
            <person name="Salamov A."/>
            <person name="Ahrendt S.R."/>
            <person name="Lau R."/>
            <person name="Bowen B.P."/>
            <person name="Lipzen A."/>
            <person name="Sullivan W."/>
            <person name="Andreopoulos W.B."/>
            <person name="Clum A."/>
            <person name="Lindquist E."/>
            <person name="Daum C."/>
            <person name="Northen T.R."/>
            <person name="Ramamoorthy G."/>
            <person name="Schmitz R.J."/>
            <person name="Gryganskyi A."/>
            <person name="Culley D."/>
            <person name="Magnuson J."/>
            <person name="James T.Y."/>
            <person name="O'Malley M.A."/>
            <person name="Stajich J.E."/>
            <person name="Spatafora J.W."/>
            <person name="Visel A."/>
            <person name="Grigoriev I.V."/>
        </authorList>
    </citation>
    <scope>NUCLEOTIDE SEQUENCE [LARGE SCALE GENOMIC DNA]</scope>
    <source>
        <strain evidence="7 8">NRRL Y-17943</strain>
    </source>
</reference>
<protein>
    <recommendedName>
        <fullName evidence="6">RRM domain-containing protein</fullName>
    </recommendedName>
</protein>
<comment type="subcellular location">
    <subcellularLocation>
        <location evidence="1">Nucleus</location>
        <location evidence="1">Nucleolus</location>
    </subcellularLocation>
</comment>
<dbReference type="SUPFAM" id="SSF54928">
    <property type="entry name" value="RNA-binding domain, RBD"/>
    <property type="match status" value="1"/>
</dbReference>
<dbReference type="Pfam" id="PF00076">
    <property type="entry name" value="RRM_1"/>
    <property type="match status" value="1"/>
</dbReference>
<dbReference type="GeneID" id="33558310"/>
<dbReference type="Gene3D" id="3.30.70.330">
    <property type="match status" value="1"/>
</dbReference>
<sequence length="651" mass="72398">MAVAETVQKRLHVAGLIPSITPEHLKDRFKSFGTVNSVEWPGPDALGQPRRFAYVSIESTLPQLKKCLNIMSGSTWRGAQLRIAEAKPNWAERLEKERRPSPTDVADRLRKRRRKILKVAVAQGMGKEAQDMRDVTLENYSKRKFWTLTSQGTLVRPLALRPSHPLPPPSKDHSQSSSSSSSSRRPPTRSRRRVINPTAWNNASYEAFDSLDLAPADPPEVDSWIFESEDDLQMDEYGYSVIGHWRRASGSAATAEEEVKVRMAPQGILDGDLEYLDDDQDLESTSDLFDRKERVDIDGRDDSPLFAGRPLRSASPQYALEEVSEREQEGEPPEQPMKGEISPRSPIHSPVPPVPAPPASTVPSSGLAVASPMGLPTEIRAKIRQERSRDLSILDSILGSTRSAKPDPAGKLWFEESDSDTEERQVLRLRGGAAEDSESEEEESSEVSDDTDDSDDGEDEGSDSEESTDSEATSRSDDSSPDGETDAPKGISTTLDPEPVPLKPASTLKDMFASTSGGGSLLAHLGEDIEMDEAFDVPLTTTGPVTTADATEDSPMEMYEPAARAKFIPDPSEPLFYPTFEPHLQSRVKDLFTSDREDPSFKGFWAQETDAEMREIWDRDKLNLTREWKRRHREAKKHRRRKGGGAMDDME</sequence>
<dbReference type="Proteomes" id="UP000193218">
    <property type="component" value="Unassembled WGS sequence"/>
</dbReference>
<feature type="compositionally biased region" description="Low complexity" evidence="5">
    <location>
        <begin position="336"/>
        <end position="348"/>
    </location>
</feature>
<evidence type="ECO:0000256" key="3">
    <source>
        <dbReference type="ARBA" id="ARBA00023242"/>
    </source>
</evidence>
<dbReference type="InterPro" id="IPR012677">
    <property type="entry name" value="Nucleotide-bd_a/b_plait_sf"/>
</dbReference>
<dbReference type="RefSeq" id="XP_021869490.1">
    <property type="nucleotide sequence ID" value="XM_022016501.1"/>
</dbReference>
<keyword evidence="3" id="KW-0539">Nucleus</keyword>
<comment type="caution">
    <text evidence="7">The sequence shown here is derived from an EMBL/GenBank/DDBJ whole genome shotgun (WGS) entry which is preliminary data.</text>
</comment>
<feature type="region of interest" description="Disordered" evidence="5">
    <location>
        <begin position="284"/>
        <end position="373"/>
    </location>
</feature>
<dbReference type="InterPro" id="IPR035979">
    <property type="entry name" value="RBD_domain_sf"/>
</dbReference>
<evidence type="ECO:0000256" key="1">
    <source>
        <dbReference type="ARBA" id="ARBA00004604"/>
    </source>
</evidence>
<evidence type="ECO:0000256" key="2">
    <source>
        <dbReference type="ARBA" id="ARBA00022884"/>
    </source>
</evidence>
<dbReference type="OrthoDB" id="21643at2759"/>
<feature type="region of interest" description="Disordered" evidence="5">
    <location>
        <begin position="629"/>
        <end position="651"/>
    </location>
</feature>
<dbReference type="InterPro" id="IPR000504">
    <property type="entry name" value="RRM_dom"/>
</dbReference>
<accession>A0A1Y1UB82</accession>
<feature type="domain" description="RRM" evidence="6">
    <location>
        <begin position="9"/>
        <end position="88"/>
    </location>
</feature>
<dbReference type="PANTHER" id="PTHR48029">
    <property type="entry name" value="NUCLEOLAR PROTEIN 8"/>
    <property type="match status" value="1"/>
</dbReference>
<keyword evidence="8" id="KW-1185">Reference proteome</keyword>
<proteinExistence type="predicted"/>
<feature type="compositionally biased region" description="Low complexity" evidence="5">
    <location>
        <begin position="175"/>
        <end position="185"/>
    </location>
</feature>
<organism evidence="7 8">
    <name type="scientific">Kockovaella imperatae</name>
    <dbReference type="NCBI Taxonomy" id="4999"/>
    <lineage>
        <taxon>Eukaryota</taxon>
        <taxon>Fungi</taxon>
        <taxon>Dikarya</taxon>
        <taxon>Basidiomycota</taxon>
        <taxon>Agaricomycotina</taxon>
        <taxon>Tremellomycetes</taxon>
        <taxon>Tremellales</taxon>
        <taxon>Cuniculitremaceae</taxon>
        <taxon>Kockovaella</taxon>
    </lineage>
</organism>
<dbReference type="InParanoid" id="A0A1Y1UB82"/>
<dbReference type="EMBL" id="NBSH01000011">
    <property type="protein sequence ID" value="ORX35300.1"/>
    <property type="molecule type" value="Genomic_DNA"/>
</dbReference>
<evidence type="ECO:0000313" key="8">
    <source>
        <dbReference type="Proteomes" id="UP000193218"/>
    </source>
</evidence>
<evidence type="ECO:0000313" key="7">
    <source>
        <dbReference type="EMBL" id="ORX35300.1"/>
    </source>
</evidence>
<feature type="compositionally biased region" description="Pro residues" evidence="5">
    <location>
        <begin position="349"/>
        <end position="360"/>
    </location>
</feature>
<gene>
    <name evidence="7" type="ORF">BD324DRAFT_632243</name>
</gene>
<evidence type="ECO:0000256" key="5">
    <source>
        <dbReference type="SAM" id="MobiDB-lite"/>
    </source>
</evidence>
<keyword evidence="2 4" id="KW-0694">RNA-binding</keyword>
<feature type="compositionally biased region" description="Acidic residues" evidence="5">
    <location>
        <begin position="435"/>
        <end position="469"/>
    </location>
</feature>
<dbReference type="PANTHER" id="PTHR48029:SF1">
    <property type="entry name" value="NUCLEOLAR PROTEIN 8"/>
    <property type="match status" value="1"/>
</dbReference>
<dbReference type="InterPro" id="IPR034138">
    <property type="entry name" value="NOP8_RRM"/>
</dbReference>
<name>A0A1Y1UB82_9TREE</name>
<dbReference type="GO" id="GO:0003723">
    <property type="term" value="F:RNA binding"/>
    <property type="evidence" value="ECO:0007669"/>
    <property type="project" value="UniProtKB-UniRule"/>
</dbReference>
<dbReference type="PROSITE" id="PS50102">
    <property type="entry name" value="RRM"/>
    <property type="match status" value="1"/>
</dbReference>
<dbReference type="SMART" id="SM00360">
    <property type="entry name" value="RRM"/>
    <property type="match status" value="1"/>
</dbReference>
<evidence type="ECO:0000256" key="4">
    <source>
        <dbReference type="PROSITE-ProRule" id="PRU00176"/>
    </source>
</evidence>
<dbReference type="STRING" id="4999.A0A1Y1UB82"/>
<dbReference type="CDD" id="cd12226">
    <property type="entry name" value="RRM_NOL8"/>
    <property type="match status" value="1"/>
</dbReference>